<name>A3ZVW1_9BACT</name>
<feature type="compositionally biased region" description="Polar residues" evidence="1">
    <location>
        <begin position="18"/>
        <end position="27"/>
    </location>
</feature>
<dbReference type="HOGENOM" id="CLU_3005010_0_0_0"/>
<evidence type="ECO:0000313" key="2">
    <source>
        <dbReference type="EMBL" id="EAQ79457.1"/>
    </source>
</evidence>
<dbReference type="STRING" id="314230.DSM3645_03238"/>
<gene>
    <name evidence="2" type="ORF">DSM3645_03238</name>
</gene>
<accession>A3ZVW1</accession>
<organism evidence="2 3">
    <name type="scientific">Blastopirellula marina DSM 3645</name>
    <dbReference type="NCBI Taxonomy" id="314230"/>
    <lineage>
        <taxon>Bacteria</taxon>
        <taxon>Pseudomonadati</taxon>
        <taxon>Planctomycetota</taxon>
        <taxon>Planctomycetia</taxon>
        <taxon>Pirellulales</taxon>
        <taxon>Pirellulaceae</taxon>
        <taxon>Blastopirellula</taxon>
    </lineage>
</organism>
<proteinExistence type="predicted"/>
<feature type="region of interest" description="Disordered" evidence="1">
    <location>
        <begin position="1"/>
        <end position="56"/>
    </location>
</feature>
<sequence>MKSSNARFNARNGGYSCRGSQNPSTASRPKAGTAASPAGRFRSAKTATPPMPNFTN</sequence>
<dbReference type="AlphaFoldDB" id="A3ZVW1"/>
<comment type="caution">
    <text evidence="2">The sequence shown here is derived from an EMBL/GenBank/DDBJ whole genome shotgun (WGS) entry which is preliminary data.</text>
</comment>
<reference evidence="2 3" key="1">
    <citation type="submission" date="2006-02" db="EMBL/GenBank/DDBJ databases">
        <authorList>
            <person name="Amann R."/>
            <person name="Ferriera S."/>
            <person name="Johnson J."/>
            <person name="Kravitz S."/>
            <person name="Halpern A."/>
            <person name="Remington K."/>
            <person name="Beeson K."/>
            <person name="Tran B."/>
            <person name="Rogers Y.-H."/>
            <person name="Friedman R."/>
            <person name="Venter J.C."/>
        </authorList>
    </citation>
    <scope>NUCLEOTIDE SEQUENCE [LARGE SCALE GENOMIC DNA]</scope>
    <source>
        <strain evidence="2 3">DSM 3645</strain>
    </source>
</reference>
<dbReference type="EMBL" id="AANZ01000014">
    <property type="protein sequence ID" value="EAQ79457.1"/>
    <property type="molecule type" value="Genomic_DNA"/>
</dbReference>
<dbReference type="Proteomes" id="UP000004358">
    <property type="component" value="Unassembled WGS sequence"/>
</dbReference>
<protein>
    <submittedName>
        <fullName evidence="2">Uncharacterized protein</fullName>
    </submittedName>
</protein>
<evidence type="ECO:0000256" key="1">
    <source>
        <dbReference type="SAM" id="MobiDB-lite"/>
    </source>
</evidence>
<evidence type="ECO:0000313" key="3">
    <source>
        <dbReference type="Proteomes" id="UP000004358"/>
    </source>
</evidence>